<dbReference type="KEGG" id="qlo:115956602"/>
<dbReference type="Proteomes" id="UP000594261">
    <property type="component" value="Chromosome 8"/>
</dbReference>
<keyword evidence="5" id="KW-1185">Reference proteome</keyword>
<sequence>MLRCVKYPIRNQRNPIIHEVFSSIGIRIKTLQLLNPSKTLTTLSNPNVLTSSNPDVVQNDDRMGLLGPTELYNQTPSATILNPTKTLKTSSNPDVHSDDQMGLLDPPELYNQTPTPTPQPEPKTGDPFMDLMVADYNKANHQTPPRGYTENLSPTFLSSGNPCLDFFFHVVPDTPPETLKQRLELAWAHNPLTTLKLICNLRGVRGSGKSDKEGFYTAALFLHMNHPKTLVHNLEFFANFGYFKDLPEILYRLLQGPDIRKKQKHEHDCNKKYNVKPIFVAKEITQGLRERKRLAMANKALERYNRDMDFRSLHNSVSDLFAKYLKADMEFLNSGQLNKISLAAKWCPSIDCSFDRSLLLCESIARRVFPVESYSEYHGVVEAHYAYRVRDRLRKEVLVPLRKVLQLPELYMSDKRWNELPYNRVASVAMRLYMKRFLKHDEERFKKYLEDVKCRKSTISAGALLPHEIIESATEGTEAEAEVADLQWKRMVEDLSKEGKLRNCLAVCDVSGSMWGTPFNVSVALGLLVSELSEEPWKGKVITFSEKPQLHIIKGDDLKSKMRFSQQVDFMNTDFQKVFDHILQVAVDGNLKEDQMIKRVFAFSDMEFDEASKNDWETDFEVIQRKFREKGYGSVVPEIVFWNLRDSQSTPVVSMQKGVAMVSGFSKNMMKLFLNNDGEILNTEFIMEMAISGDEYQKLAVVD</sequence>
<dbReference type="OMA" id="PWKGLVI"/>
<gene>
    <name evidence="4" type="primary">LOC115956602</name>
</gene>
<dbReference type="EMBL" id="LRBV02000008">
    <property type="status" value="NOT_ANNOTATED_CDS"/>
    <property type="molecule type" value="Genomic_DNA"/>
</dbReference>
<dbReference type="InterPro" id="IPR058580">
    <property type="entry name" value="DUF2828"/>
</dbReference>
<dbReference type="PANTHER" id="PTHR31373:SF17">
    <property type="entry name" value="OS06G0652100 PROTEIN"/>
    <property type="match status" value="1"/>
</dbReference>
<name>A0A7N2R8Y3_QUELO</name>
<feature type="domain" description="DUF2828" evidence="2">
    <location>
        <begin position="149"/>
        <end position="501"/>
    </location>
</feature>
<evidence type="ECO:0008006" key="6">
    <source>
        <dbReference type="Google" id="ProtNLM"/>
    </source>
</evidence>
<dbReference type="GeneID" id="115956602"/>
<reference evidence="4 5" key="1">
    <citation type="journal article" date="2016" name="G3 (Bethesda)">
        <title>First Draft Assembly and Annotation of the Genome of a California Endemic Oak Quercus lobata Nee (Fagaceae).</title>
        <authorList>
            <person name="Sork V.L."/>
            <person name="Fitz-Gibbon S.T."/>
            <person name="Puiu D."/>
            <person name="Crepeau M."/>
            <person name="Gugger P.F."/>
            <person name="Sherman R."/>
            <person name="Stevens K."/>
            <person name="Langley C.H."/>
            <person name="Pellegrini M."/>
            <person name="Salzberg S.L."/>
        </authorList>
    </citation>
    <scope>NUCLEOTIDE SEQUENCE [LARGE SCALE GENOMIC DNA]</scope>
    <source>
        <strain evidence="4 5">cv. SW786</strain>
    </source>
</reference>
<dbReference type="Gene3D" id="3.40.50.410">
    <property type="entry name" value="von Willebrand factor, type A domain"/>
    <property type="match status" value="1"/>
</dbReference>
<feature type="domain" description="DUF7788" evidence="3">
    <location>
        <begin position="503"/>
        <end position="685"/>
    </location>
</feature>
<dbReference type="EnsemblPlants" id="QL08p022056:mrna">
    <property type="protein sequence ID" value="QL08p022056:mrna:CDS:1"/>
    <property type="gene ID" value="QL08p022056"/>
</dbReference>
<dbReference type="InterPro" id="IPR036465">
    <property type="entry name" value="vWFA_dom_sf"/>
</dbReference>
<dbReference type="Pfam" id="PF11443">
    <property type="entry name" value="DUF2828"/>
    <property type="match status" value="1"/>
</dbReference>
<dbReference type="InterPro" id="IPR056690">
    <property type="entry name" value="DUF7788"/>
</dbReference>
<evidence type="ECO:0000256" key="1">
    <source>
        <dbReference type="SAM" id="MobiDB-lite"/>
    </source>
</evidence>
<dbReference type="OrthoDB" id="1149618at2759"/>
<dbReference type="PIRSF" id="PIRSF015417">
    <property type="entry name" value="T31B5_30_vWA"/>
    <property type="match status" value="1"/>
</dbReference>
<evidence type="ECO:0000259" key="3">
    <source>
        <dbReference type="Pfam" id="PF25043"/>
    </source>
</evidence>
<protein>
    <recommendedName>
        <fullName evidence="6">DUF2828 domain-containing protein</fullName>
    </recommendedName>
</protein>
<dbReference type="RefSeq" id="XP_030930789.1">
    <property type="nucleotide sequence ID" value="XM_031074929.1"/>
</dbReference>
<accession>A0A7N2R8Y3</accession>
<evidence type="ECO:0000259" key="2">
    <source>
        <dbReference type="Pfam" id="PF11443"/>
    </source>
</evidence>
<evidence type="ECO:0000313" key="5">
    <source>
        <dbReference type="Proteomes" id="UP000594261"/>
    </source>
</evidence>
<dbReference type="AlphaFoldDB" id="A0A7N2R8Y3"/>
<dbReference type="Pfam" id="PF25043">
    <property type="entry name" value="DUF7788"/>
    <property type="match status" value="1"/>
</dbReference>
<dbReference type="InterPro" id="IPR011205">
    <property type="entry name" value="UCP015417_vWA"/>
</dbReference>
<dbReference type="PANTHER" id="PTHR31373">
    <property type="entry name" value="OS06G0652100 PROTEIN"/>
    <property type="match status" value="1"/>
</dbReference>
<proteinExistence type="predicted"/>
<feature type="region of interest" description="Disordered" evidence="1">
    <location>
        <begin position="74"/>
        <end position="126"/>
    </location>
</feature>
<evidence type="ECO:0000313" key="4">
    <source>
        <dbReference type="EnsemblPlants" id="QL08p022056:mrna:CDS:1"/>
    </source>
</evidence>
<feature type="compositionally biased region" description="Polar residues" evidence="1">
    <location>
        <begin position="74"/>
        <end position="94"/>
    </location>
</feature>
<dbReference type="InParanoid" id="A0A7N2R8Y3"/>
<organism evidence="4 5">
    <name type="scientific">Quercus lobata</name>
    <name type="common">Valley oak</name>
    <dbReference type="NCBI Taxonomy" id="97700"/>
    <lineage>
        <taxon>Eukaryota</taxon>
        <taxon>Viridiplantae</taxon>
        <taxon>Streptophyta</taxon>
        <taxon>Embryophyta</taxon>
        <taxon>Tracheophyta</taxon>
        <taxon>Spermatophyta</taxon>
        <taxon>Magnoliopsida</taxon>
        <taxon>eudicotyledons</taxon>
        <taxon>Gunneridae</taxon>
        <taxon>Pentapetalae</taxon>
        <taxon>rosids</taxon>
        <taxon>fabids</taxon>
        <taxon>Fagales</taxon>
        <taxon>Fagaceae</taxon>
        <taxon>Quercus</taxon>
    </lineage>
</organism>
<dbReference type="Gramene" id="QL08p022056:mrna">
    <property type="protein sequence ID" value="QL08p022056:mrna:CDS:1"/>
    <property type="gene ID" value="QL08p022056"/>
</dbReference>
<reference evidence="4" key="2">
    <citation type="submission" date="2021-01" db="UniProtKB">
        <authorList>
            <consortium name="EnsemblPlants"/>
        </authorList>
    </citation>
    <scope>IDENTIFICATION</scope>
</reference>